<protein>
    <recommendedName>
        <fullName evidence="3">DNA-binding protein (MmcQ/YjbR family)</fullName>
    </recommendedName>
</protein>
<reference evidence="1 2" key="1">
    <citation type="submission" date="2023-01" db="EMBL/GenBank/DDBJ databases">
        <title>Complete genome sequence of Roseicyclus marinus strain Dej080120_10.</title>
        <authorList>
            <person name="Ueki S."/>
            <person name="Maruyama F."/>
        </authorList>
    </citation>
    <scope>NUCLEOTIDE SEQUENCE [LARGE SCALE GENOMIC DNA]</scope>
    <source>
        <strain evidence="1 2">Dej080120_10</strain>
    </source>
</reference>
<name>A0AA48HBI4_9RHOB</name>
<dbReference type="SUPFAM" id="SSF142906">
    <property type="entry name" value="YjbR-like"/>
    <property type="match status" value="1"/>
</dbReference>
<keyword evidence="2" id="KW-1185">Reference proteome</keyword>
<sequence length="100" mass="11215">MPRTERVTPFGPDTVVWKINGHMFAAYTETGAGLSVRTTDLPRALAVIRRSRPASAPFLTGGGWVLLPWETPPEELRLRLIESYNLVRRDWPLDTGPAED</sequence>
<evidence type="ECO:0000313" key="2">
    <source>
        <dbReference type="Proteomes" id="UP001337723"/>
    </source>
</evidence>
<proteinExistence type="predicted"/>
<dbReference type="Proteomes" id="UP001337723">
    <property type="component" value="Chromosome"/>
</dbReference>
<dbReference type="RefSeq" id="WP_338275897.1">
    <property type="nucleotide sequence ID" value="NZ_AP027266.1"/>
</dbReference>
<evidence type="ECO:0008006" key="3">
    <source>
        <dbReference type="Google" id="ProtNLM"/>
    </source>
</evidence>
<dbReference type="InterPro" id="IPR058532">
    <property type="entry name" value="YjbR/MT2646/Rv2570-like"/>
</dbReference>
<organism evidence="1 2">
    <name type="scientific">Roseicyclus marinus</name>
    <dbReference type="NCBI Taxonomy" id="2161673"/>
    <lineage>
        <taxon>Bacteria</taxon>
        <taxon>Pseudomonadati</taxon>
        <taxon>Pseudomonadota</taxon>
        <taxon>Alphaproteobacteria</taxon>
        <taxon>Rhodobacterales</taxon>
        <taxon>Roseobacteraceae</taxon>
        <taxon>Roseicyclus</taxon>
    </lineage>
</organism>
<gene>
    <name evidence="1" type="ORF">MACH21_14150</name>
</gene>
<dbReference type="AlphaFoldDB" id="A0AA48HBI4"/>
<evidence type="ECO:0000313" key="1">
    <source>
        <dbReference type="EMBL" id="BDW85238.1"/>
    </source>
</evidence>
<dbReference type="Gene3D" id="3.90.1150.30">
    <property type="match status" value="1"/>
</dbReference>
<accession>A0AA48HBI4</accession>
<dbReference type="KEGG" id="rmai:MACH21_14150"/>
<dbReference type="Pfam" id="PF04237">
    <property type="entry name" value="YjbR"/>
    <property type="match status" value="1"/>
</dbReference>
<dbReference type="InterPro" id="IPR038056">
    <property type="entry name" value="YjbR-like_sf"/>
</dbReference>
<dbReference type="EMBL" id="AP027266">
    <property type="protein sequence ID" value="BDW85238.1"/>
    <property type="molecule type" value="Genomic_DNA"/>
</dbReference>